<evidence type="ECO:0000313" key="4">
    <source>
        <dbReference type="Proteomes" id="UP000037822"/>
    </source>
</evidence>
<evidence type="ECO:0000256" key="1">
    <source>
        <dbReference type="ARBA" id="ARBA00023002"/>
    </source>
</evidence>
<dbReference type="Proteomes" id="UP000037822">
    <property type="component" value="Unassembled WGS sequence"/>
</dbReference>
<evidence type="ECO:0000259" key="2">
    <source>
        <dbReference type="Pfam" id="PF01266"/>
    </source>
</evidence>
<dbReference type="GO" id="GO:0005737">
    <property type="term" value="C:cytoplasm"/>
    <property type="evidence" value="ECO:0007669"/>
    <property type="project" value="TreeGrafter"/>
</dbReference>
<proteinExistence type="predicted"/>
<evidence type="ECO:0000313" key="3">
    <source>
        <dbReference type="EMBL" id="KPH81330.1"/>
    </source>
</evidence>
<name>A0A0N0MBT7_9HYPH</name>
<gene>
    <name evidence="3" type="ORF">AE618_09410</name>
</gene>
<dbReference type="Gene3D" id="3.50.50.60">
    <property type="entry name" value="FAD/NAD(P)-binding domain"/>
    <property type="match status" value="1"/>
</dbReference>
<dbReference type="EMBL" id="LGSZ01000031">
    <property type="protein sequence ID" value="KPH81330.1"/>
    <property type="molecule type" value="Genomic_DNA"/>
</dbReference>
<dbReference type="AlphaFoldDB" id="A0A0N0MBT7"/>
<dbReference type="SUPFAM" id="SSF51905">
    <property type="entry name" value="FAD/NAD(P)-binding domain"/>
    <property type="match status" value="1"/>
</dbReference>
<keyword evidence="1" id="KW-0560">Oxidoreductase</keyword>
<comment type="caution">
    <text evidence="3">The sequence shown here is derived from an EMBL/GenBank/DDBJ whole genome shotgun (WGS) entry which is preliminary data.</text>
</comment>
<dbReference type="OrthoDB" id="9814969at2"/>
<sequence length="433" mass="46173">MAEPFPLSPSLWYATAPDAAPTPPLATYGKADVCVIGAGFAGLSTALHLAEAGVSVTVLEAHELGWGGSGRNGGQVIPGIKYDPSEIVAKFGPAAGEALIRFVGSTADLVFDLIERHGMDVPHKRAGWIQGAHTPAMVETVKRRAGEWQGRGVDAAFLDKDAIAGLLGTDRYLAGWIDRRAGGVQPLAYARGLAKAAIAAGAVIHGQSNVVSLKRDGANWTVRTAQGASVTAPRVVVATNGYTGDLIPKLRQTVIRPNSFIVATQALSDNIAGTILPEGQVTSDTRQLLLYFRKDHQNRLLMGGRGPFREPKDASDWAHLERVVGKMYPQVKGVPFDFRWCGRVALTRDFLPHLHEPEPGLLVDIGCMGRGVGLQSAMGKAMAEYLASGDKSRLPFPVVPITPLPLHALNELYVSAIIAWYRLTDGGMKDKAA</sequence>
<dbReference type="InterPro" id="IPR006076">
    <property type="entry name" value="FAD-dep_OxRdtase"/>
</dbReference>
<organism evidence="3 4">
    <name type="scientific">Bosea vaviloviae</name>
    <dbReference type="NCBI Taxonomy" id="1526658"/>
    <lineage>
        <taxon>Bacteria</taxon>
        <taxon>Pseudomonadati</taxon>
        <taxon>Pseudomonadota</taxon>
        <taxon>Alphaproteobacteria</taxon>
        <taxon>Hyphomicrobiales</taxon>
        <taxon>Boseaceae</taxon>
        <taxon>Bosea</taxon>
    </lineage>
</organism>
<dbReference type="PATRIC" id="fig|1526658.3.peg.5371"/>
<protein>
    <submittedName>
        <fullName evidence="3">FAD-dependent oxidoreductase</fullName>
    </submittedName>
</protein>
<dbReference type="GO" id="GO:0016491">
    <property type="term" value="F:oxidoreductase activity"/>
    <property type="evidence" value="ECO:0007669"/>
    <property type="project" value="UniProtKB-KW"/>
</dbReference>
<feature type="domain" description="FAD dependent oxidoreductase" evidence="2">
    <location>
        <begin position="32"/>
        <end position="384"/>
    </location>
</feature>
<dbReference type="Gene3D" id="3.30.9.10">
    <property type="entry name" value="D-Amino Acid Oxidase, subunit A, domain 2"/>
    <property type="match status" value="1"/>
</dbReference>
<dbReference type="Pfam" id="PF01266">
    <property type="entry name" value="DAO"/>
    <property type="match status" value="1"/>
</dbReference>
<dbReference type="RefSeq" id="WP_054208888.1">
    <property type="nucleotide sequence ID" value="NZ_LGSZ01000031.1"/>
</dbReference>
<dbReference type="PANTHER" id="PTHR13847:SF281">
    <property type="entry name" value="FAD DEPENDENT OXIDOREDUCTASE DOMAIN-CONTAINING PROTEIN"/>
    <property type="match status" value="1"/>
</dbReference>
<reference evidence="3 4" key="1">
    <citation type="submission" date="2015-07" db="EMBL/GenBank/DDBJ databases">
        <title>Whole genome sequencing of Bosea vaviloviae isolated from cave pool.</title>
        <authorList>
            <person name="Tan N.E.H."/>
            <person name="Lee Y.P."/>
            <person name="Gan H.M."/>
            <person name="Barton H."/>
            <person name="Savka M.A."/>
        </authorList>
    </citation>
    <scope>NUCLEOTIDE SEQUENCE [LARGE SCALE GENOMIC DNA]</scope>
    <source>
        <strain evidence="3 4">SD260</strain>
    </source>
</reference>
<dbReference type="PANTHER" id="PTHR13847">
    <property type="entry name" value="SARCOSINE DEHYDROGENASE-RELATED"/>
    <property type="match status" value="1"/>
</dbReference>
<accession>A0A0N0MBT7</accession>
<keyword evidence="4" id="KW-1185">Reference proteome</keyword>
<dbReference type="InterPro" id="IPR036188">
    <property type="entry name" value="FAD/NAD-bd_sf"/>
</dbReference>